<dbReference type="GO" id="GO:0050660">
    <property type="term" value="F:flavin adenine dinucleotide binding"/>
    <property type="evidence" value="ECO:0007669"/>
    <property type="project" value="InterPro"/>
</dbReference>
<evidence type="ECO:0000256" key="3">
    <source>
        <dbReference type="ARBA" id="ARBA00022630"/>
    </source>
</evidence>
<dbReference type="Pfam" id="PF00441">
    <property type="entry name" value="Acyl-CoA_dh_1"/>
    <property type="match status" value="1"/>
</dbReference>
<feature type="domain" description="Acyl-CoA dehydrogenase/oxidase C-terminal" evidence="7">
    <location>
        <begin position="242"/>
        <end position="374"/>
    </location>
</feature>
<dbReference type="Pfam" id="PF02771">
    <property type="entry name" value="Acyl-CoA_dh_N"/>
    <property type="match status" value="1"/>
</dbReference>
<dbReference type="CDD" id="cd00567">
    <property type="entry name" value="ACAD"/>
    <property type="match status" value="1"/>
</dbReference>
<evidence type="ECO:0000256" key="1">
    <source>
        <dbReference type="ARBA" id="ARBA00001974"/>
    </source>
</evidence>
<dbReference type="GO" id="GO:0003995">
    <property type="term" value="F:acyl-CoA dehydrogenase activity"/>
    <property type="evidence" value="ECO:0007669"/>
    <property type="project" value="TreeGrafter"/>
</dbReference>
<dbReference type="Proteomes" id="UP000175669">
    <property type="component" value="Unassembled WGS sequence"/>
</dbReference>
<dbReference type="InterPro" id="IPR009100">
    <property type="entry name" value="AcylCoA_DH/oxidase_NM_dom_sf"/>
</dbReference>
<dbReference type="Gene3D" id="1.20.140.10">
    <property type="entry name" value="Butyryl-CoA Dehydrogenase, subunit A, domain 3"/>
    <property type="match status" value="1"/>
</dbReference>
<dbReference type="InterPro" id="IPR009075">
    <property type="entry name" value="AcylCo_DH/oxidase_C"/>
</dbReference>
<sequence>MDFSYSEEQQMLQDSVQKFVKGQYDFDTRKKIVESDQGFSADYWSLFAELGWLTVPFSEEDGGFGGSAVDLMVVMEEFGKGMVVEPFLATTVLSGGLVSELGSEAQKQDMLAAIMEGKLQLATAVAEADSRYNLASVATTASKAGDGYVISGTKVVVFNGPAADKLLVVARTSGQKFDRDGISVFVVDAGAKGVSTRSYTAVDGHRAAEIHLQDVQVTADALLGTEGKALESLEVVIDRATLAVSAEAVGALTCLLQKTVEYTKTRKQFGVAIGTFQALQHRMADMFVECELARSIVIMAAMKLDSAASAADKAKAVAAAKSRVGRAMRLVGQEAVQIHGGIAVTDELDVGHYFKRVTTIEHQFGDTDYQTMRYAAL</sequence>
<keyword evidence="11" id="KW-1185">Reference proteome</keyword>
<proteinExistence type="inferred from homology"/>
<organism evidence="10 11">
    <name type="scientific">Pseudohongiella acticola</name>
    <dbReference type="NCBI Taxonomy" id="1524254"/>
    <lineage>
        <taxon>Bacteria</taxon>
        <taxon>Pseudomonadati</taxon>
        <taxon>Pseudomonadota</taxon>
        <taxon>Gammaproteobacteria</taxon>
        <taxon>Pseudomonadales</taxon>
        <taxon>Pseudohongiellaceae</taxon>
        <taxon>Pseudohongiella</taxon>
    </lineage>
</organism>
<dbReference type="InterPro" id="IPR037069">
    <property type="entry name" value="AcylCoA_DH/ox_N_sf"/>
</dbReference>
<dbReference type="STRING" id="1524254.PHACT_05270"/>
<evidence type="ECO:0000256" key="2">
    <source>
        <dbReference type="ARBA" id="ARBA00009347"/>
    </source>
</evidence>
<evidence type="ECO:0000256" key="5">
    <source>
        <dbReference type="ARBA" id="ARBA00023002"/>
    </source>
</evidence>
<comment type="caution">
    <text evidence="10">The sequence shown here is derived from an EMBL/GenBank/DDBJ whole genome shotgun (WGS) entry which is preliminary data.</text>
</comment>
<dbReference type="Pfam" id="PF02770">
    <property type="entry name" value="Acyl-CoA_dh_M"/>
    <property type="match status" value="1"/>
</dbReference>
<dbReference type="OrthoDB" id="9769473at2"/>
<dbReference type="Gene3D" id="1.10.540.10">
    <property type="entry name" value="Acyl-CoA dehydrogenase/oxidase, N-terminal domain"/>
    <property type="match status" value="1"/>
</dbReference>
<keyword evidence="4 6" id="KW-0274">FAD</keyword>
<evidence type="ECO:0000259" key="8">
    <source>
        <dbReference type="Pfam" id="PF02770"/>
    </source>
</evidence>
<dbReference type="SUPFAM" id="SSF47203">
    <property type="entry name" value="Acyl-CoA dehydrogenase C-terminal domain-like"/>
    <property type="match status" value="1"/>
</dbReference>
<dbReference type="AlphaFoldDB" id="A0A1E8CJZ5"/>
<dbReference type="SUPFAM" id="SSF56645">
    <property type="entry name" value="Acyl-CoA dehydrogenase NM domain-like"/>
    <property type="match status" value="1"/>
</dbReference>
<dbReference type="InterPro" id="IPR013786">
    <property type="entry name" value="AcylCoA_DH/ox_N"/>
</dbReference>
<reference evidence="11" key="1">
    <citation type="submission" date="2016-07" db="EMBL/GenBank/DDBJ databases">
        <authorList>
            <person name="Florea S."/>
            <person name="Webb J.S."/>
            <person name="Jaromczyk J."/>
            <person name="Schardl C.L."/>
        </authorList>
    </citation>
    <scope>NUCLEOTIDE SEQUENCE [LARGE SCALE GENOMIC DNA]</scope>
    <source>
        <strain evidence="11">KCTC 42131</strain>
    </source>
</reference>
<feature type="domain" description="Acyl-CoA oxidase/dehydrogenase middle" evidence="8">
    <location>
        <begin position="122"/>
        <end position="215"/>
    </location>
</feature>
<dbReference type="InterPro" id="IPR006091">
    <property type="entry name" value="Acyl-CoA_Oxase/DH_mid-dom"/>
</dbReference>
<dbReference type="EMBL" id="MASR01000001">
    <property type="protein sequence ID" value="OFE12622.1"/>
    <property type="molecule type" value="Genomic_DNA"/>
</dbReference>
<evidence type="ECO:0000259" key="9">
    <source>
        <dbReference type="Pfam" id="PF02771"/>
    </source>
</evidence>
<accession>A0A1E8CJZ5</accession>
<dbReference type="InterPro" id="IPR046373">
    <property type="entry name" value="Acyl-CoA_Oxase/DH_mid-dom_sf"/>
</dbReference>
<dbReference type="RefSeq" id="WP_070116233.1">
    <property type="nucleotide sequence ID" value="NZ_MASR01000001.1"/>
</dbReference>
<gene>
    <name evidence="10" type="ORF">PHACT_05270</name>
</gene>
<dbReference type="PANTHER" id="PTHR43884">
    <property type="entry name" value="ACYL-COA DEHYDROGENASE"/>
    <property type="match status" value="1"/>
</dbReference>
<keyword evidence="5 6" id="KW-0560">Oxidoreductase</keyword>
<protein>
    <submittedName>
        <fullName evidence="10">Pimeloyl-CoA dehydrogenase small subunit</fullName>
    </submittedName>
</protein>
<evidence type="ECO:0000256" key="4">
    <source>
        <dbReference type="ARBA" id="ARBA00022827"/>
    </source>
</evidence>
<evidence type="ECO:0000256" key="6">
    <source>
        <dbReference type="RuleBase" id="RU362125"/>
    </source>
</evidence>
<comment type="cofactor">
    <cofactor evidence="1 6">
        <name>FAD</name>
        <dbReference type="ChEBI" id="CHEBI:57692"/>
    </cofactor>
</comment>
<evidence type="ECO:0000313" key="10">
    <source>
        <dbReference type="EMBL" id="OFE12622.1"/>
    </source>
</evidence>
<name>A0A1E8CJZ5_9GAMM</name>
<feature type="domain" description="Acyl-CoA dehydrogenase/oxidase N-terminal" evidence="9">
    <location>
        <begin position="6"/>
        <end position="118"/>
    </location>
</feature>
<dbReference type="Gene3D" id="2.40.110.10">
    <property type="entry name" value="Butyryl-CoA Dehydrogenase, subunit A, domain 2"/>
    <property type="match status" value="1"/>
</dbReference>
<keyword evidence="3 6" id="KW-0285">Flavoprotein</keyword>
<comment type="similarity">
    <text evidence="2 6">Belongs to the acyl-CoA dehydrogenase family.</text>
</comment>
<dbReference type="InterPro" id="IPR036250">
    <property type="entry name" value="AcylCo_DH-like_C"/>
</dbReference>
<evidence type="ECO:0000259" key="7">
    <source>
        <dbReference type="Pfam" id="PF00441"/>
    </source>
</evidence>
<evidence type="ECO:0000313" key="11">
    <source>
        <dbReference type="Proteomes" id="UP000175669"/>
    </source>
</evidence>
<dbReference type="PANTHER" id="PTHR43884:SF20">
    <property type="entry name" value="ACYL-COA DEHYDROGENASE FADE28"/>
    <property type="match status" value="1"/>
</dbReference>